<sequence>MTILKPCMPNLRSLLVRLASVLEREKLDRAANESLSLEKIWDVEDHLSKIYSGKVKEAIENYERLASALEREKLDRAANESLSLEKIWDLKDHLSKIYSGKVKEAIENYEKPECVYFGGEKVKAEECLMALRKNLDYETSKHKKLQKQYEDDIRRYKTSRRSILDTSIASGPTPSLVGFETNELKCKLEAVKEELNNQRIQNGLLMKKVSKLNLQCSFKEKVLELIWGFSRAAEKERARYRGIEKIEVK</sequence>
<name>A0AA88HA86_ARTSF</name>
<evidence type="ECO:0000313" key="1">
    <source>
        <dbReference type="EMBL" id="KAK2706579.1"/>
    </source>
</evidence>
<evidence type="ECO:0000313" key="2">
    <source>
        <dbReference type="Proteomes" id="UP001187531"/>
    </source>
</evidence>
<reference evidence="1" key="1">
    <citation type="submission" date="2023-07" db="EMBL/GenBank/DDBJ databases">
        <title>Chromosome-level genome assembly of Artemia franciscana.</title>
        <authorList>
            <person name="Jo E."/>
        </authorList>
    </citation>
    <scope>NUCLEOTIDE SEQUENCE</scope>
    <source>
        <tissue evidence="1">Whole body</tissue>
    </source>
</reference>
<gene>
    <name evidence="1" type="ORF">QYM36_016572</name>
</gene>
<accession>A0AA88HA86</accession>
<organism evidence="1 2">
    <name type="scientific">Artemia franciscana</name>
    <name type="common">Brine shrimp</name>
    <name type="synonym">Artemia sanfranciscana</name>
    <dbReference type="NCBI Taxonomy" id="6661"/>
    <lineage>
        <taxon>Eukaryota</taxon>
        <taxon>Metazoa</taxon>
        <taxon>Ecdysozoa</taxon>
        <taxon>Arthropoda</taxon>
        <taxon>Crustacea</taxon>
        <taxon>Branchiopoda</taxon>
        <taxon>Anostraca</taxon>
        <taxon>Artemiidae</taxon>
        <taxon>Artemia</taxon>
    </lineage>
</organism>
<protein>
    <submittedName>
        <fullName evidence="1">Uncharacterized protein</fullName>
    </submittedName>
</protein>
<dbReference type="AlphaFoldDB" id="A0AA88HA86"/>
<dbReference type="EMBL" id="JAVRJZ010000020">
    <property type="protein sequence ID" value="KAK2706579.1"/>
    <property type="molecule type" value="Genomic_DNA"/>
</dbReference>
<proteinExistence type="predicted"/>
<dbReference type="Proteomes" id="UP001187531">
    <property type="component" value="Unassembled WGS sequence"/>
</dbReference>
<comment type="caution">
    <text evidence="1">The sequence shown here is derived from an EMBL/GenBank/DDBJ whole genome shotgun (WGS) entry which is preliminary data.</text>
</comment>
<keyword evidence="2" id="KW-1185">Reference proteome</keyword>